<comment type="caution">
    <text evidence="1">The sequence shown here is derived from an EMBL/GenBank/DDBJ whole genome shotgun (WGS) entry which is preliminary data.</text>
</comment>
<sequence>MERKDCSDCGYFSPDFCRGMPGGRIESFEVITALQRNPRVQALIGIHIRLHPDNINRDGGIEIPEAWMPTIKKHNNGRSARKRTAWGANY</sequence>
<dbReference type="EMBL" id="RCHS01002410">
    <property type="protein sequence ID" value="RMX47583.1"/>
    <property type="molecule type" value="Genomic_DNA"/>
</dbReference>
<gene>
    <name evidence="1" type="ORF">pdam_00018998</name>
</gene>
<organism evidence="1 2">
    <name type="scientific">Pocillopora damicornis</name>
    <name type="common">Cauliflower coral</name>
    <name type="synonym">Millepora damicornis</name>
    <dbReference type="NCBI Taxonomy" id="46731"/>
    <lineage>
        <taxon>Eukaryota</taxon>
        <taxon>Metazoa</taxon>
        <taxon>Cnidaria</taxon>
        <taxon>Anthozoa</taxon>
        <taxon>Hexacorallia</taxon>
        <taxon>Scleractinia</taxon>
        <taxon>Astrocoeniina</taxon>
        <taxon>Pocilloporidae</taxon>
        <taxon>Pocillopora</taxon>
    </lineage>
</organism>
<keyword evidence="2" id="KW-1185">Reference proteome</keyword>
<proteinExistence type="predicted"/>
<evidence type="ECO:0000313" key="2">
    <source>
        <dbReference type="Proteomes" id="UP000275408"/>
    </source>
</evidence>
<name>A0A3M6U1M5_POCDA</name>
<evidence type="ECO:0000313" key="1">
    <source>
        <dbReference type="EMBL" id="RMX47583.1"/>
    </source>
</evidence>
<dbReference type="Proteomes" id="UP000275408">
    <property type="component" value="Unassembled WGS sequence"/>
</dbReference>
<dbReference type="AlphaFoldDB" id="A0A3M6U1M5"/>
<accession>A0A3M6U1M5</accession>
<reference evidence="1 2" key="1">
    <citation type="journal article" date="2018" name="Sci. Rep.">
        <title>Comparative analysis of the Pocillopora damicornis genome highlights role of immune system in coral evolution.</title>
        <authorList>
            <person name="Cunning R."/>
            <person name="Bay R.A."/>
            <person name="Gillette P."/>
            <person name="Baker A.C."/>
            <person name="Traylor-Knowles N."/>
        </authorList>
    </citation>
    <scope>NUCLEOTIDE SEQUENCE [LARGE SCALE GENOMIC DNA]</scope>
    <source>
        <strain evidence="1">RSMAS</strain>
        <tissue evidence="1">Whole animal</tissue>
    </source>
</reference>
<protein>
    <submittedName>
        <fullName evidence="1">Uncharacterized protein</fullName>
    </submittedName>
</protein>